<dbReference type="SUPFAM" id="SSF54928">
    <property type="entry name" value="RNA-binding domain, RBD"/>
    <property type="match status" value="2"/>
</dbReference>
<feature type="compositionally biased region" description="Basic residues" evidence="3">
    <location>
        <begin position="126"/>
        <end position="136"/>
    </location>
</feature>
<dbReference type="SMART" id="SM00360">
    <property type="entry name" value="RRM"/>
    <property type="match status" value="2"/>
</dbReference>
<feature type="compositionally biased region" description="Basic and acidic residues" evidence="3">
    <location>
        <begin position="182"/>
        <end position="192"/>
    </location>
</feature>
<name>A0A8H7UIL7_MORIS</name>
<dbReference type="InterPro" id="IPR012677">
    <property type="entry name" value="Nucleotide-bd_a/b_plait_sf"/>
</dbReference>
<feature type="region of interest" description="Disordered" evidence="3">
    <location>
        <begin position="276"/>
        <end position="299"/>
    </location>
</feature>
<dbReference type="PROSITE" id="PS50102">
    <property type="entry name" value="RRM"/>
    <property type="match status" value="2"/>
</dbReference>
<keyword evidence="6" id="KW-1185">Reference proteome</keyword>
<evidence type="ECO:0000256" key="3">
    <source>
        <dbReference type="SAM" id="MobiDB-lite"/>
    </source>
</evidence>
<dbReference type="InterPro" id="IPR035979">
    <property type="entry name" value="RBD_domain_sf"/>
</dbReference>
<dbReference type="EMBL" id="JAEPQZ010000005">
    <property type="protein sequence ID" value="KAG2181163.1"/>
    <property type="molecule type" value="Genomic_DNA"/>
</dbReference>
<organism evidence="5 6">
    <name type="scientific">Mortierella isabellina</name>
    <name type="common">Filamentous fungus</name>
    <name type="synonym">Umbelopsis isabellina</name>
    <dbReference type="NCBI Taxonomy" id="91625"/>
    <lineage>
        <taxon>Eukaryota</taxon>
        <taxon>Fungi</taxon>
        <taxon>Fungi incertae sedis</taxon>
        <taxon>Mucoromycota</taxon>
        <taxon>Mucoromycotina</taxon>
        <taxon>Umbelopsidomycetes</taxon>
        <taxon>Umbelopsidales</taxon>
        <taxon>Umbelopsidaceae</taxon>
        <taxon>Umbelopsis</taxon>
    </lineage>
</organism>
<protein>
    <recommendedName>
        <fullName evidence="4">RRM domain-containing protein</fullName>
    </recommendedName>
</protein>
<reference evidence="5" key="1">
    <citation type="submission" date="2020-12" db="EMBL/GenBank/DDBJ databases">
        <title>Metabolic potential, ecology and presence of endohyphal bacteria is reflected in genomic diversity of Mucoromycotina.</title>
        <authorList>
            <person name="Muszewska A."/>
            <person name="Okrasinska A."/>
            <person name="Steczkiewicz K."/>
            <person name="Drgas O."/>
            <person name="Orlowska M."/>
            <person name="Perlinska-Lenart U."/>
            <person name="Aleksandrzak-Piekarczyk T."/>
            <person name="Szatraj K."/>
            <person name="Zielenkiewicz U."/>
            <person name="Pilsyk S."/>
            <person name="Malc E."/>
            <person name="Mieczkowski P."/>
            <person name="Kruszewska J.S."/>
            <person name="Biernat P."/>
            <person name="Pawlowska J."/>
        </authorList>
    </citation>
    <scope>NUCLEOTIDE SEQUENCE</scope>
    <source>
        <strain evidence="5">WA0000067209</strain>
    </source>
</reference>
<comment type="caution">
    <text evidence="5">The sequence shown here is derived from an EMBL/GenBank/DDBJ whole genome shotgun (WGS) entry which is preliminary data.</text>
</comment>
<feature type="compositionally biased region" description="Low complexity" evidence="3">
    <location>
        <begin position="1"/>
        <end position="15"/>
    </location>
</feature>
<evidence type="ECO:0000256" key="1">
    <source>
        <dbReference type="ARBA" id="ARBA00022884"/>
    </source>
</evidence>
<dbReference type="InterPro" id="IPR052462">
    <property type="entry name" value="SLIRP/GR-RBP-like"/>
</dbReference>
<dbReference type="Pfam" id="PF00076">
    <property type="entry name" value="RRM_1"/>
    <property type="match status" value="2"/>
</dbReference>
<sequence length="299" mass="33106">MAETTTEPVVDTPTTNSEATGSEEQKYKQVFVGNLPFRTTEKALIEFFESAGKVTADSVCQCHVHREKASVIMRGRRPLGYGFVSFETPEEAEKAAKDLDKKDFNGRDVNVEIAKPRTSVNGATKPRPHTKRRARRGAKEADGAAEQDDVELVNDDKENANGAKDSEQPAKLKNKKKKQAQRKADQPARIDLSEEQGEPSKTTLFVGNLPFTTDDEGLKDILKNYRVKSAHVVKRKTGRSKGFGFVEMEDEAEQQKVLEEMKTVTVDGREVSIKVSVSVPHTSSDEVEHSEDAPAEAET</sequence>
<proteinExistence type="predicted"/>
<evidence type="ECO:0000313" key="6">
    <source>
        <dbReference type="Proteomes" id="UP000654370"/>
    </source>
</evidence>
<evidence type="ECO:0000256" key="2">
    <source>
        <dbReference type="PROSITE-ProRule" id="PRU00176"/>
    </source>
</evidence>
<feature type="region of interest" description="Disordered" evidence="3">
    <location>
        <begin position="107"/>
        <end position="203"/>
    </location>
</feature>
<feature type="compositionally biased region" description="Basic residues" evidence="3">
    <location>
        <begin position="172"/>
        <end position="181"/>
    </location>
</feature>
<gene>
    <name evidence="5" type="ORF">INT43_008745</name>
</gene>
<feature type="compositionally biased region" description="Basic and acidic residues" evidence="3">
    <location>
        <begin position="154"/>
        <end position="170"/>
    </location>
</feature>
<dbReference type="PANTHER" id="PTHR48027">
    <property type="entry name" value="HETEROGENEOUS NUCLEAR RIBONUCLEOPROTEIN 87F-RELATED"/>
    <property type="match status" value="1"/>
</dbReference>
<feature type="region of interest" description="Disordered" evidence="3">
    <location>
        <begin position="1"/>
        <end position="25"/>
    </location>
</feature>
<keyword evidence="1 2" id="KW-0694">RNA-binding</keyword>
<dbReference type="AlphaFoldDB" id="A0A8H7UIL7"/>
<dbReference type="Gene3D" id="3.30.70.330">
    <property type="match status" value="2"/>
</dbReference>
<dbReference type="Proteomes" id="UP000654370">
    <property type="component" value="Unassembled WGS sequence"/>
</dbReference>
<feature type="compositionally biased region" description="Acidic residues" evidence="3">
    <location>
        <begin position="143"/>
        <end position="153"/>
    </location>
</feature>
<feature type="domain" description="RRM" evidence="4">
    <location>
        <begin position="202"/>
        <end position="278"/>
    </location>
</feature>
<dbReference type="CDD" id="cd00590">
    <property type="entry name" value="RRM_SF"/>
    <property type="match status" value="2"/>
</dbReference>
<dbReference type="OrthoDB" id="439808at2759"/>
<feature type="compositionally biased region" description="Basic and acidic residues" evidence="3">
    <location>
        <begin position="283"/>
        <end position="292"/>
    </location>
</feature>
<evidence type="ECO:0000259" key="4">
    <source>
        <dbReference type="PROSITE" id="PS50102"/>
    </source>
</evidence>
<accession>A0A8H7UIL7</accession>
<dbReference type="InterPro" id="IPR000504">
    <property type="entry name" value="RRM_dom"/>
</dbReference>
<feature type="domain" description="RRM" evidence="4">
    <location>
        <begin position="28"/>
        <end position="116"/>
    </location>
</feature>
<evidence type="ECO:0000313" key="5">
    <source>
        <dbReference type="EMBL" id="KAG2181163.1"/>
    </source>
</evidence>
<dbReference type="GO" id="GO:0003723">
    <property type="term" value="F:RNA binding"/>
    <property type="evidence" value="ECO:0007669"/>
    <property type="project" value="UniProtKB-UniRule"/>
</dbReference>